<feature type="compositionally biased region" description="Low complexity" evidence="2">
    <location>
        <begin position="22"/>
        <end position="32"/>
    </location>
</feature>
<proteinExistence type="predicted"/>
<keyword evidence="4" id="KW-1185">Reference proteome</keyword>
<evidence type="ECO:0000256" key="1">
    <source>
        <dbReference type="SAM" id="Coils"/>
    </source>
</evidence>
<feature type="compositionally biased region" description="Polar residues" evidence="2">
    <location>
        <begin position="49"/>
        <end position="67"/>
    </location>
</feature>
<evidence type="ECO:0000313" key="3">
    <source>
        <dbReference type="EMBL" id="ODV87001.1"/>
    </source>
</evidence>
<keyword evidence="1" id="KW-0175">Coiled coil</keyword>
<evidence type="ECO:0000256" key="2">
    <source>
        <dbReference type="SAM" id="MobiDB-lite"/>
    </source>
</evidence>
<feature type="coiled-coil region" evidence="1">
    <location>
        <begin position="129"/>
        <end position="163"/>
    </location>
</feature>
<organism evidence="3 4">
    <name type="scientific">[Candida] arabinofermentans NRRL YB-2248</name>
    <dbReference type="NCBI Taxonomy" id="983967"/>
    <lineage>
        <taxon>Eukaryota</taxon>
        <taxon>Fungi</taxon>
        <taxon>Dikarya</taxon>
        <taxon>Ascomycota</taxon>
        <taxon>Saccharomycotina</taxon>
        <taxon>Pichiomycetes</taxon>
        <taxon>Pichiales</taxon>
        <taxon>Pichiaceae</taxon>
        <taxon>Ogataea</taxon>
        <taxon>Ogataea/Candida clade</taxon>
    </lineage>
</organism>
<dbReference type="Proteomes" id="UP000094801">
    <property type="component" value="Unassembled WGS sequence"/>
</dbReference>
<sequence length="247" mass="28501">MLLQSTIRRSYRAVIGLRHYNNFNTPPTYFNNGSNPPKTLDEIREQNNHHSPTYSHNFSQQNVHSMKQQPHQSSSIPSYQSASPPPSSSSSSPPPLSNPPRKLSSDSIKELATSLPLIFLLSMALGWYINDQIDREKEHERELKMLKKNQKEMLIQMQNYKKKVALHTVELTKKDVLIQGKMQMHIALLREQLIENGIEPVKIDQALEKFEEEVKMQTTLTTIDLWVPGESRLKSYIPDAHEYANKR</sequence>
<protein>
    <submittedName>
        <fullName evidence="3">Uncharacterized protein</fullName>
    </submittedName>
</protein>
<feature type="compositionally biased region" description="Pro residues" evidence="2">
    <location>
        <begin position="83"/>
        <end position="98"/>
    </location>
</feature>
<accession>A0A1E4T5K2</accession>
<name>A0A1E4T5K2_9ASCO</name>
<gene>
    <name evidence="3" type="ORF">CANARDRAFT_27337</name>
</gene>
<feature type="compositionally biased region" description="Low complexity" evidence="2">
    <location>
        <begin position="68"/>
        <end position="82"/>
    </location>
</feature>
<feature type="compositionally biased region" description="Basic and acidic residues" evidence="2">
    <location>
        <begin position="39"/>
        <end position="48"/>
    </location>
</feature>
<feature type="region of interest" description="Disordered" evidence="2">
    <location>
        <begin position="22"/>
        <end position="105"/>
    </location>
</feature>
<evidence type="ECO:0000313" key="4">
    <source>
        <dbReference type="Proteomes" id="UP000094801"/>
    </source>
</evidence>
<dbReference type="OrthoDB" id="3997736at2759"/>
<dbReference type="AlphaFoldDB" id="A0A1E4T5K2"/>
<dbReference type="EMBL" id="KV453849">
    <property type="protein sequence ID" value="ODV87001.1"/>
    <property type="molecule type" value="Genomic_DNA"/>
</dbReference>
<reference evidence="4" key="1">
    <citation type="submission" date="2016-04" db="EMBL/GenBank/DDBJ databases">
        <title>Comparative genomics of biotechnologically important yeasts.</title>
        <authorList>
            <consortium name="DOE Joint Genome Institute"/>
            <person name="Riley R."/>
            <person name="Haridas S."/>
            <person name="Wolfe K.H."/>
            <person name="Lopes M.R."/>
            <person name="Hittinger C.T."/>
            <person name="Goker M."/>
            <person name="Salamov A."/>
            <person name="Wisecaver J."/>
            <person name="Long T.M."/>
            <person name="Aerts A.L."/>
            <person name="Barry K."/>
            <person name="Choi C."/>
            <person name="Clum A."/>
            <person name="Coughlan A.Y."/>
            <person name="Deshpande S."/>
            <person name="Douglass A.P."/>
            <person name="Hanson S.J."/>
            <person name="Klenk H.-P."/>
            <person name="Labutti K."/>
            <person name="Lapidus A."/>
            <person name="Lindquist E."/>
            <person name="Lipzen A."/>
            <person name="Meier-Kolthoff J.P."/>
            <person name="Ohm R.A."/>
            <person name="Otillar R.P."/>
            <person name="Pangilinan J."/>
            <person name="Peng Y."/>
            <person name="Rokas A."/>
            <person name="Rosa C.A."/>
            <person name="Scheuner C."/>
            <person name="Sibirny A.A."/>
            <person name="Slot J.C."/>
            <person name="Stielow J.B."/>
            <person name="Sun H."/>
            <person name="Kurtzman C.P."/>
            <person name="Blackwell M."/>
            <person name="Grigoriev I.V."/>
            <person name="Jeffries T.W."/>
        </authorList>
    </citation>
    <scope>NUCLEOTIDE SEQUENCE [LARGE SCALE GENOMIC DNA]</scope>
    <source>
        <strain evidence="4">NRRL YB-2248</strain>
    </source>
</reference>